<evidence type="ECO:0000256" key="6">
    <source>
        <dbReference type="ARBA" id="ARBA00022892"/>
    </source>
</evidence>
<protein>
    <recommendedName>
        <fullName evidence="11">Coatomer subunit gamma</fullName>
    </recommendedName>
</protein>
<evidence type="ECO:0000256" key="1">
    <source>
        <dbReference type="ARBA" id="ARBA00004255"/>
    </source>
</evidence>
<keyword evidence="7 11" id="KW-0653">Protein transport</keyword>
<dbReference type="Pfam" id="PF01602">
    <property type="entry name" value="Adaptin_N"/>
    <property type="match status" value="2"/>
</dbReference>
<comment type="subunit">
    <text evidence="11">Oligomeric complex.</text>
</comment>
<evidence type="ECO:0000313" key="16">
    <source>
        <dbReference type="EMBL" id="KAG6762828.1"/>
    </source>
</evidence>
<dbReference type="PIRSF" id="PIRSF037093">
    <property type="entry name" value="Coatomer_gamma_subunit"/>
    <property type="match status" value="1"/>
</dbReference>
<dbReference type="InterPro" id="IPR032154">
    <property type="entry name" value="Coatomer_g_Cpla"/>
</dbReference>
<keyword evidence="3 11" id="KW-0813">Transport</keyword>
<dbReference type="GO" id="GO:0006888">
    <property type="term" value="P:endoplasmic reticulum to Golgi vesicle-mediated transport"/>
    <property type="evidence" value="ECO:0007669"/>
    <property type="project" value="TreeGrafter"/>
</dbReference>
<gene>
    <name evidence="16" type="ORF">POTOM_033352</name>
</gene>
<dbReference type="FunFam" id="1.25.10.10:FF:000078">
    <property type="entry name" value="Coatomer subunit gamma"/>
    <property type="match status" value="1"/>
</dbReference>
<dbReference type="InterPro" id="IPR013040">
    <property type="entry name" value="Coatomer_gsu_app_Ig-like_dom"/>
</dbReference>
<feature type="region of interest" description="Disordered" evidence="12">
    <location>
        <begin position="663"/>
        <end position="702"/>
    </location>
</feature>
<comment type="function">
    <text evidence="11">The coatomer is a cytosolic protein complex that binds to dilysine motifs and reversibly associates with Golgi non-clathrin-coated vesicles, which further mediate biosynthetic protein transport from the ER, via the Golgi up to the trans Golgi network. Coatomer complex is required for budding from Golgi membranes, and is essential for the retrograde Golgi-to-ER transport of dilysine-tagged proteins.</text>
</comment>
<keyword evidence="5" id="KW-0677">Repeat</keyword>
<dbReference type="InterPro" id="IPR017106">
    <property type="entry name" value="Coatomer_gsu"/>
</dbReference>
<dbReference type="Pfam" id="PF16381">
    <property type="entry name" value="Coatomer_g_Cpla"/>
    <property type="match status" value="2"/>
</dbReference>
<accession>A0A8X7ZAD0</accession>
<keyword evidence="8 11" id="KW-0333">Golgi apparatus</keyword>
<evidence type="ECO:0000256" key="2">
    <source>
        <dbReference type="ARBA" id="ARBA00010720"/>
    </source>
</evidence>
<comment type="caution">
    <text evidence="16">The sequence shown here is derived from an EMBL/GenBank/DDBJ whole genome shotgun (WGS) entry which is preliminary data.</text>
</comment>
<evidence type="ECO:0000256" key="3">
    <source>
        <dbReference type="ARBA" id="ARBA00022448"/>
    </source>
</evidence>
<feature type="domain" description="Coatomer subunit gamma C-terminal" evidence="15">
    <location>
        <begin position="856"/>
        <end position="910"/>
    </location>
</feature>
<reference evidence="16" key="1">
    <citation type="journal article" date="2020" name="bioRxiv">
        <title>Hybrid origin of Populus tomentosa Carr. identified through genome sequencing and phylogenomic analysis.</title>
        <authorList>
            <person name="An X."/>
            <person name="Gao K."/>
            <person name="Chen Z."/>
            <person name="Li J."/>
            <person name="Yang X."/>
            <person name="Yang X."/>
            <person name="Zhou J."/>
            <person name="Guo T."/>
            <person name="Zhao T."/>
            <person name="Huang S."/>
            <person name="Miao D."/>
            <person name="Khan W.U."/>
            <person name="Rao P."/>
            <person name="Ye M."/>
            <person name="Lei B."/>
            <person name="Liao W."/>
            <person name="Wang J."/>
            <person name="Ji L."/>
            <person name="Li Y."/>
            <person name="Guo B."/>
            <person name="Mustafa N.S."/>
            <person name="Li S."/>
            <person name="Yun Q."/>
            <person name="Keller S.R."/>
            <person name="Mao J."/>
            <person name="Zhang R."/>
            <person name="Strauss S.H."/>
        </authorList>
    </citation>
    <scope>NUCLEOTIDE SEQUENCE</scope>
    <source>
        <strain evidence="16">GM15</strain>
        <tissue evidence="16">Leaf</tissue>
    </source>
</reference>
<feature type="domain" description="Clathrin/coatomer adaptor adaptin-like N-terminal" evidence="13">
    <location>
        <begin position="401"/>
        <end position="626"/>
    </location>
</feature>
<keyword evidence="9 11" id="KW-0472">Membrane</keyword>
<dbReference type="EMBL" id="JAAWWB010000017">
    <property type="protein sequence ID" value="KAG6762828.1"/>
    <property type="molecule type" value="Genomic_DNA"/>
</dbReference>
<feature type="domain" description="Coatomer subunit gamma C-terminal" evidence="15">
    <location>
        <begin position="925"/>
        <end position="1000"/>
    </location>
</feature>
<dbReference type="PANTHER" id="PTHR10261:SF0">
    <property type="entry name" value="COATOMER SUBUNIT GAMMA-2"/>
    <property type="match status" value="1"/>
</dbReference>
<comment type="similarity">
    <text evidence="2 11">Belongs to the COPG family.</text>
</comment>
<keyword evidence="6 11" id="KW-0931">ER-Golgi transport</keyword>
<sequence>MAQPLVKKDDDHDDEAEYSPFLGIEKGAVLQEARVFNDPQLDPRRCSQVITKLLYLLNQGDSFTKTEATEVFFSVTKLFQSKDFGLRRMVYLIIKELSPSADEVIIVTSSLMKDMNSKTDMYRANAIRVLCRITDGTLLTQIERYLKQAIVDKNPVVASAALVSGIHLLQTNPEIVKRWSNEVQEAVQSRAALVQFHALALLQQIRQNDRLAVSKLVTSLTRGTVRSPLAQCLLIRYATQVIRESANTQTGDRPFYDFLESCLRHKAEMVIFEAARAITELSGVTNRELTPAITVLQLFLSSSKPVLRFAAVRTLNKGYCSCKGVCCIALVVFQNAGESDFGDGVVGTFVLCPSESGRVLFTRGACEILNCSIFIDVDYLKRFIIILFGNFHIIYADHGLNILQVAMTHPMAVTNCNIDMESLISDQNRSIATLAITTLLKTGNESSVDRLMKQITNFMSDIADEFKIVVVEAIRSLCLKFPLKYRSLMNFLSNILREEGGFEYKKAIVDSIVILIRDIPEAKESGLLHLCEFIEDCEFTYLSTQILHFLGIEGPKTTDPSKYIRYIYNRVHLENATVRAAAVSTLAKFGAMVDALKPRIFVLLRRCIFDSDDEVRDRTTLYLSTLGGDGEVVETDGDTKTFLFGDLDIPLLNLETSLKNYEPSEEPFDIDSVPKEVKSQPLAEKKAPGKKPTGLGAPLAGPPSTADAYERLLSSIPEFSDFGKLFKSSAPVELTEAETEYAVNVVKHIFDRHVVFQYNCTNTIPEQLLENVSVIVDSSEADNFAEVASKPLRSLPYDTPGQTFVAFEKPEGITAVGKFSNTLRFIVKEVDPTTGEAEDDGVEDEYQLEDLEVVAADYMMKVGVSNFRNAWESMGDDFEHVDEYGLGPRENLAEAVIAVINLLGMQPCEAIAGEVKVPFYWSVNAADVLIYCLVFCGVKGTEVVATNSRSHTCLLSGVFLGNVRVLVRLQFGIHGSRDVAMKLAVRSEDEAVRDTIHEIVSSG</sequence>
<comment type="subcellular location">
    <subcellularLocation>
        <location evidence="11">Cytoplasm</location>
    </subcellularLocation>
    <subcellularLocation>
        <location evidence="1 11">Golgi apparatus membrane</location>
        <topology evidence="1 11">Peripheral membrane protein</topology>
        <orientation evidence="1 11">Cytoplasmic side</orientation>
    </subcellularLocation>
    <subcellularLocation>
        <location evidence="11">Cytoplasmic vesicle</location>
        <location evidence="11">COPI-coated vesicle membrane</location>
        <topology evidence="11">Peripheral membrane protein</topology>
        <orientation evidence="11">Cytoplasmic side</orientation>
    </subcellularLocation>
</comment>
<dbReference type="FunFam" id="2.60.40.1480:FF:000002">
    <property type="entry name" value="Coatomer subunit gamma"/>
    <property type="match status" value="1"/>
</dbReference>
<keyword evidence="4 11" id="KW-0963">Cytoplasm</keyword>
<dbReference type="GO" id="GO:0006891">
    <property type="term" value="P:intra-Golgi vesicle-mediated transport"/>
    <property type="evidence" value="ECO:0007669"/>
    <property type="project" value="TreeGrafter"/>
</dbReference>
<dbReference type="GO" id="GO:0006886">
    <property type="term" value="P:intracellular protein transport"/>
    <property type="evidence" value="ECO:0007669"/>
    <property type="project" value="InterPro"/>
</dbReference>
<evidence type="ECO:0000256" key="7">
    <source>
        <dbReference type="ARBA" id="ARBA00022927"/>
    </source>
</evidence>
<dbReference type="GO" id="GO:0000139">
    <property type="term" value="C:Golgi membrane"/>
    <property type="evidence" value="ECO:0007669"/>
    <property type="project" value="UniProtKB-SubCell"/>
</dbReference>
<evidence type="ECO:0000259" key="13">
    <source>
        <dbReference type="Pfam" id="PF01602"/>
    </source>
</evidence>
<dbReference type="OrthoDB" id="1074925at2759"/>
<evidence type="ECO:0000259" key="14">
    <source>
        <dbReference type="Pfam" id="PF08752"/>
    </source>
</evidence>
<keyword evidence="10 11" id="KW-0968">Cytoplasmic vesicle</keyword>
<evidence type="ECO:0000256" key="8">
    <source>
        <dbReference type="ARBA" id="ARBA00023034"/>
    </source>
</evidence>
<evidence type="ECO:0000256" key="9">
    <source>
        <dbReference type="ARBA" id="ARBA00023136"/>
    </source>
</evidence>
<proteinExistence type="inferred from homology"/>
<evidence type="ECO:0000256" key="11">
    <source>
        <dbReference type="PIRNR" id="PIRNR037093"/>
    </source>
</evidence>
<dbReference type="GO" id="GO:0009306">
    <property type="term" value="P:protein secretion"/>
    <property type="evidence" value="ECO:0007669"/>
    <property type="project" value="TreeGrafter"/>
</dbReference>
<evidence type="ECO:0000256" key="10">
    <source>
        <dbReference type="ARBA" id="ARBA00023329"/>
    </source>
</evidence>
<dbReference type="GO" id="GO:0030126">
    <property type="term" value="C:COPI vesicle coat"/>
    <property type="evidence" value="ECO:0007669"/>
    <property type="project" value="InterPro"/>
</dbReference>
<dbReference type="GO" id="GO:0005793">
    <property type="term" value="C:endoplasmic reticulum-Golgi intermediate compartment"/>
    <property type="evidence" value="ECO:0007669"/>
    <property type="project" value="TreeGrafter"/>
</dbReference>
<dbReference type="GO" id="GO:0005783">
    <property type="term" value="C:endoplasmic reticulum"/>
    <property type="evidence" value="ECO:0007669"/>
    <property type="project" value="TreeGrafter"/>
</dbReference>
<evidence type="ECO:0000256" key="5">
    <source>
        <dbReference type="ARBA" id="ARBA00022737"/>
    </source>
</evidence>
<dbReference type="InterPro" id="IPR002553">
    <property type="entry name" value="Clathrin/coatomer_adapt-like_N"/>
</dbReference>
<feature type="domain" description="Clathrin/coatomer adaptor adaptin-like N-terminal" evidence="13">
    <location>
        <begin position="27"/>
        <end position="317"/>
    </location>
</feature>
<dbReference type="Pfam" id="PF08752">
    <property type="entry name" value="COP-gamma_platf"/>
    <property type="match status" value="1"/>
</dbReference>
<dbReference type="PANTHER" id="PTHR10261">
    <property type="entry name" value="COATOMER SUBUNIT GAMMA"/>
    <property type="match status" value="1"/>
</dbReference>
<feature type="compositionally biased region" description="Basic and acidic residues" evidence="12">
    <location>
        <begin position="672"/>
        <end position="687"/>
    </location>
</feature>
<evidence type="ECO:0000256" key="4">
    <source>
        <dbReference type="ARBA" id="ARBA00022490"/>
    </source>
</evidence>
<dbReference type="GO" id="GO:0005198">
    <property type="term" value="F:structural molecule activity"/>
    <property type="evidence" value="ECO:0007669"/>
    <property type="project" value="InterPro"/>
</dbReference>
<name>A0A8X7ZAD0_POPTO</name>
<evidence type="ECO:0000259" key="15">
    <source>
        <dbReference type="Pfam" id="PF16381"/>
    </source>
</evidence>
<dbReference type="FunFam" id="1.25.10.10:FF:000071">
    <property type="entry name" value="Coatomer subunit gamma"/>
    <property type="match status" value="1"/>
</dbReference>
<evidence type="ECO:0000313" key="17">
    <source>
        <dbReference type="Proteomes" id="UP000886885"/>
    </source>
</evidence>
<evidence type="ECO:0000256" key="12">
    <source>
        <dbReference type="SAM" id="MobiDB-lite"/>
    </source>
</evidence>
<dbReference type="AlphaFoldDB" id="A0A8X7ZAD0"/>
<dbReference type="Proteomes" id="UP000886885">
    <property type="component" value="Chromosome 9A"/>
</dbReference>
<organism evidence="16 17">
    <name type="scientific">Populus tomentosa</name>
    <name type="common">Chinese white poplar</name>
    <dbReference type="NCBI Taxonomy" id="118781"/>
    <lineage>
        <taxon>Eukaryota</taxon>
        <taxon>Viridiplantae</taxon>
        <taxon>Streptophyta</taxon>
        <taxon>Embryophyta</taxon>
        <taxon>Tracheophyta</taxon>
        <taxon>Spermatophyta</taxon>
        <taxon>Magnoliopsida</taxon>
        <taxon>eudicotyledons</taxon>
        <taxon>Gunneridae</taxon>
        <taxon>Pentapetalae</taxon>
        <taxon>rosids</taxon>
        <taxon>fabids</taxon>
        <taxon>Malpighiales</taxon>
        <taxon>Salicaceae</taxon>
        <taxon>Saliceae</taxon>
        <taxon>Populus</taxon>
    </lineage>
</organism>
<feature type="domain" description="Coatomer gamma subunit appendage Ig-like subdomain" evidence="14">
    <location>
        <begin position="708"/>
        <end position="853"/>
    </location>
</feature>
<keyword evidence="17" id="KW-1185">Reference proteome</keyword>